<dbReference type="STRING" id="118168.MC7420_6374"/>
<sequence length="441" mass="50993">MNDFQILKRIFNAFDPFRPLPPGDPTYVDCEEVRGDCDILIELGRSILLSDRVTCNLYAGHRGAGKSTELLRLKADLEEQKYYVVYFAADDEDIDPEDAQYTDILLACTRRLLEALKDNAKPDPLLNWLKYRWDSLKELALTNVTFESLNLETQMLQFAKLTANLRAVPSTRQKIREQVDANTVSLIEALNEFITDAKHNLPWGCSELVVIADNLDRIVPIYEPNGKRSNHDEIFIDRCEQLSKLNCHTIYTVPISMVYSDRGTVLEDRYSKAQVLPMIMVRQPTGEPYTKGIDKLKELIDKRIRHSVPDLTLEQVFEDTNTVEQLCLISGGHVRNLMLLMKTSLQRSPRLPIAKKAVRRAITELRETYRTAVNEPEWMMLAQVAKTKQMPNQDEYRKLLFNRCILEYRYLDEGGEIKVWHDVHPLIYGIERFQSALNQLL</sequence>
<dbReference type="EMBL" id="DS989848">
    <property type="protein sequence ID" value="EDX75719.1"/>
    <property type="molecule type" value="Genomic_DNA"/>
</dbReference>
<name>B4VQQ8_9CYAN</name>
<dbReference type="OrthoDB" id="477505at2"/>
<organism evidence="1 2">
    <name type="scientific">Coleofasciculus chthonoplastes PCC 7420</name>
    <dbReference type="NCBI Taxonomy" id="118168"/>
    <lineage>
        <taxon>Bacteria</taxon>
        <taxon>Bacillati</taxon>
        <taxon>Cyanobacteriota</taxon>
        <taxon>Cyanophyceae</taxon>
        <taxon>Coleofasciculales</taxon>
        <taxon>Coleofasciculaceae</taxon>
        <taxon>Coleofasciculus</taxon>
    </lineage>
</organism>
<dbReference type="eggNOG" id="COG4928">
    <property type="taxonomic scope" value="Bacteria"/>
</dbReference>
<evidence type="ECO:0000313" key="2">
    <source>
        <dbReference type="Proteomes" id="UP000003835"/>
    </source>
</evidence>
<dbReference type="HOGENOM" id="CLU_041246_1_0_3"/>
<dbReference type="AlphaFoldDB" id="B4VQQ8"/>
<gene>
    <name evidence="1" type="ORF">MC7420_6374</name>
</gene>
<dbReference type="RefSeq" id="WP_006100859.1">
    <property type="nucleotide sequence ID" value="NZ_DS989848.1"/>
</dbReference>
<proteinExistence type="predicted"/>
<protein>
    <submittedName>
        <fullName evidence="1">Uncharacterized protein</fullName>
    </submittedName>
</protein>
<evidence type="ECO:0000313" key="1">
    <source>
        <dbReference type="EMBL" id="EDX75719.1"/>
    </source>
</evidence>
<reference evidence="1 2" key="1">
    <citation type="submission" date="2008-07" db="EMBL/GenBank/DDBJ databases">
        <authorList>
            <person name="Tandeau de Marsac N."/>
            <person name="Ferriera S."/>
            <person name="Johnson J."/>
            <person name="Kravitz S."/>
            <person name="Beeson K."/>
            <person name="Sutton G."/>
            <person name="Rogers Y.-H."/>
            <person name="Friedman R."/>
            <person name="Frazier M."/>
            <person name="Venter J.C."/>
        </authorList>
    </citation>
    <scope>NUCLEOTIDE SEQUENCE [LARGE SCALE GENOMIC DNA]</scope>
    <source>
        <strain evidence="1 2">PCC 7420</strain>
    </source>
</reference>
<accession>B4VQQ8</accession>
<keyword evidence="2" id="KW-1185">Reference proteome</keyword>
<dbReference type="Proteomes" id="UP000003835">
    <property type="component" value="Unassembled WGS sequence"/>
</dbReference>